<gene>
    <name evidence="2" type="ORF">ACFSCY_03425</name>
</gene>
<evidence type="ECO:0000313" key="3">
    <source>
        <dbReference type="Proteomes" id="UP001597145"/>
    </source>
</evidence>
<dbReference type="InterPro" id="IPR013901">
    <property type="entry name" value="Anthrone_oxy"/>
</dbReference>
<dbReference type="RefSeq" id="WP_343969405.1">
    <property type="nucleotide sequence ID" value="NZ_BAAAJG010000001.1"/>
</dbReference>
<sequence>MIASVLPVLTVLGIVGSGLIAGAFFAFSTSVMPGLARLPKPMGALAMQEANRAILNPLFLAVFAGTALVCVLVAVAAIVTGASGTIWLVLGAVVFVVGAFIETLAINVPMNNRLDVSDPDSPEGAAIWTEYLSRWTAWNHFRTVTAALATALLAIGLI</sequence>
<name>A0ABW4FCQ4_9PSEU</name>
<feature type="transmembrane region" description="Helical" evidence="1">
    <location>
        <begin position="6"/>
        <end position="32"/>
    </location>
</feature>
<protein>
    <submittedName>
        <fullName evidence="2">DUF1772 domain-containing protein</fullName>
    </submittedName>
</protein>
<feature type="transmembrane region" description="Helical" evidence="1">
    <location>
        <begin position="53"/>
        <end position="79"/>
    </location>
</feature>
<dbReference type="Pfam" id="PF08592">
    <property type="entry name" value="Anthrone_oxy"/>
    <property type="match status" value="1"/>
</dbReference>
<keyword evidence="1" id="KW-1133">Transmembrane helix</keyword>
<keyword evidence="1" id="KW-0812">Transmembrane</keyword>
<proteinExistence type="predicted"/>
<evidence type="ECO:0000256" key="1">
    <source>
        <dbReference type="SAM" id="Phobius"/>
    </source>
</evidence>
<comment type="caution">
    <text evidence="2">The sequence shown here is derived from an EMBL/GenBank/DDBJ whole genome shotgun (WGS) entry which is preliminary data.</text>
</comment>
<accession>A0ABW4FCQ4</accession>
<dbReference type="Proteomes" id="UP001597145">
    <property type="component" value="Unassembled WGS sequence"/>
</dbReference>
<evidence type="ECO:0000313" key="2">
    <source>
        <dbReference type="EMBL" id="MFD1528483.1"/>
    </source>
</evidence>
<organism evidence="2 3">
    <name type="scientific">Pseudonocardia aurantiaca</name>
    <dbReference type="NCBI Taxonomy" id="75290"/>
    <lineage>
        <taxon>Bacteria</taxon>
        <taxon>Bacillati</taxon>
        <taxon>Actinomycetota</taxon>
        <taxon>Actinomycetes</taxon>
        <taxon>Pseudonocardiales</taxon>
        <taxon>Pseudonocardiaceae</taxon>
        <taxon>Pseudonocardia</taxon>
    </lineage>
</organism>
<dbReference type="EMBL" id="JBHUCP010000003">
    <property type="protein sequence ID" value="MFD1528483.1"/>
    <property type="molecule type" value="Genomic_DNA"/>
</dbReference>
<reference evidence="3" key="1">
    <citation type="journal article" date="2019" name="Int. J. Syst. Evol. Microbiol.">
        <title>The Global Catalogue of Microorganisms (GCM) 10K type strain sequencing project: providing services to taxonomists for standard genome sequencing and annotation.</title>
        <authorList>
            <consortium name="The Broad Institute Genomics Platform"/>
            <consortium name="The Broad Institute Genome Sequencing Center for Infectious Disease"/>
            <person name="Wu L."/>
            <person name="Ma J."/>
        </authorList>
    </citation>
    <scope>NUCLEOTIDE SEQUENCE [LARGE SCALE GENOMIC DNA]</scope>
    <source>
        <strain evidence="3">JCM 12165</strain>
    </source>
</reference>
<keyword evidence="1" id="KW-0472">Membrane</keyword>
<feature type="transmembrane region" description="Helical" evidence="1">
    <location>
        <begin position="85"/>
        <end position="106"/>
    </location>
</feature>
<keyword evidence="3" id="KW-1185">Reference proteome</keyword>